<evidence type="ECO:0000259" key="4">
    <source>
        <dbReference type="PROSITE" id="PS01124"/>
    </source>
</evidence>
<gene>
    <name evidence="5" type="ORF">U6A24_05020</name>
</gene>
<dbReference type="EMBL" id="JAYKLX010000002">
    <property type="protein sequence ID" value="MEB3344808.1"/>
    <property type="molecule type" value="Genomic_DNA"/>
</dbReference>
<dbReference type="SUPFAM" id="SSF46689">
    <property type="entry name" value="Homeodomain-like"/>
    <property type="match status" value="1"/>
</dbReference>
<organism evidence="5 6">
    <name type="scientific">Aquimarina gracilis</name>
    <dbReference type="NCBI Taxonomy" id="874422"/>
    <lineage>
        <taxon>Bacteria</taxon>
        <taxon>Pseudomonadati</taxon>
        <taxon>Bacteroidota</taxon>
        <taxon>Flavobacteriia</taxon>
        <taxon>Flavobacteriales</taxon>
        <taxon>Flavobacteriaceae</taxon>
        <taxon>Aquimarina</taxon>
    </lineage>
</organism>
<name>A0ABU5ZT49_9FLAO</name>
<feature type="domain" description="HTH araC/xylS-type" evidence="4">
    <location>
        <begin position="196"/>
        <end position="302"/>
    </location>
</feature>
<dbReference type="InterPro" id="IPR009057">
    <property type="entry name" value="Homeodomain-like_sf"/>
</dbReference>
<dbReference type="PANTHER" id="PTHR43280:SF32">
    <property type="entry name" value="TRANSCRIPTIONAL REGULATORY PROTEIN"/>
    <property type="match status" value="1"/>
</dbReference>
<dbReference type="Pfam" id="PF12833">
    <property type="entry name" value="HTH_18"/>
    <property type="match status" value="1"/>
</dbReference>
<dbReference type="InterPro" id="IPR018060">
    <property type="entry name" value="HTH_AraC"/>
</dbReference>
<dbReference type="SMART" id="SM00342">
    <property type="entry name" value="HTH_ARAC"/>
    <property type="match status" value="1"/>
</dbReference>
<dbReference type="Proteomes" id="UP001327027">
    <property type="component" value="Unassembled WGS sequence"/>
</dbReference>
<sequence>MNHFTTLHEYCKGINIAPPKWEHFDVRTFEENMKTVYQQMLPFKHEFYAIAVKLDGEGFAKTGNYSTENLKATIFFNSPYQILQWDIAPDWEGLYIIFSEDFYRRENEKKQISLDFPFLLVDNTVPIEISDYEAETFIKTLEEIYNEYNNSNEFSEAIVFHHTQVLLNKVARLFKEKVPKNQQTFERRDNDLALVSRFKTLIETSFYPNLGYEHGEPHKVQFYADQLNIHPNHLNAVVKRIASQSASEMIQKHMVSLAKSKLQNTDISVKEVAFELYYNYPNHFANFFKKHTGMTPNQFRKG</sequence>
<keyword evidence="6" id="KW-1185">Reference proteome</keyword>
<dbReference type="Gene3D" id="1.10.10.60">
    <property type="entry name" value="Homeodomain-like"/>
    <property type="match status" value="1"/>
</dbReference>
<evidence type="ECO:0000256" key="1">
    <source>
        <dbReference type="ARBA" id="ARBA00023015"/>
    </source>
</evidence>
<evidence type="ECO:0000313" key="6">
    <source>
        <dbReference type="Proteomes" id="UP001327027"/>
    </source>
</evidence>
<dbReference type="PANTHER" id="PTHR43280">
    <property type="entry name" value="ARAC-FAMILY TRANSCRIPTIONAL REGULATOR"/>
    <property type="match status" value="1"/>
</dbReference>
<protein>
    <submittedName>
        <fullName evidence="5">Helix-turn-helix domain-containing protein</fullName>
    </submittedName>
</protein>
<keyword evidence="3" id="KW-0804">Transcription</keyword>
<keyword evidence="2" id="KW-0238">DNA-binding</keyword>
<dbReference type="PROSITE" id="PS01124">
    <property type="entry name" value="HTH_ARAC_FAMILY_2"/>
    <property type="match status" value="1"/>
</dbReference>
<evidence type="ECO:0000313" key="5">
    <source>
        <dbReference type="EMBL" id="MEB3344808.1"/>
    </source>
</evidence>
<proteinExistence type="predicted"/>
<keyword evidence="1" id="KW-0805">Transcription regulation</keyword>
<comment type="caution">
    <text evidence="5">The sequence shown here is derived from an EMBL/GenBank/DDBJ whole genome shotgun (WGS) entry which is preliminary data.</text>
</comment>
<evidence type="ECO:0000256" key="3">
    <source>
        <dbReference type="ARBA" id="ARBA00023163"/>
    </source>
</evidence>
<accession>A0ABU5ZT49</accession>
<evidence type="ECO:0000256" key="2">
    <source>
        <dbReference type="ARBA" id="ARBA00023125"/>
    </source>
</evidence>
<reference evidence="5 6" key="1">
    <citation type="journal article" date="2013" name="Int. J. Syst. Evol. Microbiol.">
        <title>Aquimarina gracilis sp. nov., isolated from the gut microflora of a mussel, Mytilus coruscus, and emended description of Aquimarina spongiae.</title>
        <authorList>
            <person name="Park S.C."/>
            <person name="Choe H.N."/>
            <person name="Baik K.S."/>
            <person name="Seong C.N."/>
        </authorList>
    </citation>
    <scope>NUCLEOTIDE SEQUENCE [LARGE SCALE GENOMIC DNA]</scope>
    <source>
        <strain evidence="5 6">PSC32</strain>
    </source>
</reference>
<dbReference type="RefSeq" id="WP_324178846.1">
    <property type="nucleotide sequence ID" value="NZ_BAABAW010000003.1"/>
</dbReference>